<dbReference type="InterPro" id="IPR036097">
    <property type="entry name" value="HisK_dim/P_sf"/>
</dbReference>
<dbReference type="AlphaFoldDB" id="A0A7W8VCR4"/>
<dbReference type="Gene3D" id="1.10.287.130">
    <property type="match status" value="1"/>
</dbReference>
<feature type="domain" description="Histidine kinase" evidence="13">
    <location>
        <begin position="245"/>
        <end position="459"/>
    </location>
</feature>
<evidence type="ECO:0000256" key="7">
    <source>
        <dbReference type="ARBA" id="ARBA00022777"/>
    </source>
</evidence>
<evidence type="ECO:0000256" key="9">
    <source>
        <dbReference type="ARBA" id="ARBA00023012"/>
    </source>
</evidence>
<evidence type="ECO:0000256" key="2">
    <source>
        <dbReference type="ARBA" id="ARBA00004236"/>
    </source>
</evidence>
<dbReference type="PROSITE" id="PS50109">
    <property type="entry name" value="HIS_KIN"/>
    <property type="match status" value="1"/>
</dbReference>
<dbReference type="GO" id="GO:0005886">
    <property type="term" value="C:plasma membrane"/>
    <property type="evidence" value="ECO:0007669"/>
    <property type="project" value="UniProtKB-SubCell"/>
</dbReference>
<dbReference type="PRINTS" id="PR00344">
    <property type="entry name" value="BCTRLSENSOR"/>
</dbReference>
<keyword evidence="4" id="KW-0597">Phosphoprotein</keyword>
<dbReference type="SMART" id="SM00304">
    <property type="entry name" value="HAMP"/>
    <property type="match status" value="1"/>
</dbReference>
<evidence type="ECO:0000259" key="13">
    <source>
        <dbReference type="PROSITE" id="PS50109"/>
    </source>
</evidence>
<dbReference type="SUPFAM" id="SSF55874">
    <property type="entry name" value="ATPase domain of HSP90 chaperone/DNA topoisomerase II/histidine kinase"/>
    <property type="match status" value="1"/>
</dbReference>
<dbReference type="Proteomes" id="UP000572635">
    <property type="component" value="Unassembled WGS sequence"/>
</dbReference>
<dbReference type="SUPFAM" id="SSF158472">
    <property type="entry name" value="HAMP domain-like"/>
    <property type="match status" value="1"/>
</dbReference>
<keyword evidence="5" id="KW-0808">Transferase</keyword>
<dbReference type="InterPro" id="IPR005467">
    <property type="entry name" value="His_kinase_dom"/>
</dbReference>
<keyword evidence="16" id="KW-1185">Reference proteome</keyword>
<comment type="catalytic activity">
    <reaction evidence="1">
        <text>ATP + protein L-histidine = ADP + protein N-phospho-L-histidine.</text>
        <dbReference type="EC" id="2.7.13.3"/>
    </reaction>
</comment>
<dbReference type="InterPro" id="IPR003594">
    <property type="entry name" value="HATPase_dom"/>
</dbReference>
<evidence type="ECO:0000256" key="4">
    <source>
        <dbReference type="ARBA" id="ARBA00022553"/>
    </source>
</evidence>
<dbReference type="EMBL" id="JACHDB010000001">
    <property type="protein sequence ID" value="MBB5431681.1"/>
    <property type="molecule type" value="Genomic_DNA"/>
</dbReference>
<protein>
    <recommendedName>
        <fullName evidence="3">histidine kinase</fullName>
        <ecNumber evidence="3">2.7.13.3</ecNumber>
    </recommendedName>
</protein>
<feature type="transmembrane region" description="Helical" evidence="12">
    <location>
        <begin position="20"/>
        <end position="39"/>
    </location>
</feature>
<dbReference type="PANTHER" id="PTHR45436:SF5">
    <property type="entry name" value="SENSOR HISTIDINE KINASE TRCS"/>
    <property type="match status" value="1"/>
</dbReference>
<dbReference type="CDD" id="cd06225">
    <property type="entry name" value="HAMP"/>
    <property type="match status" value="1"/>
</dbReference>
<evidence type="ECO:0000313" key="15">
    <source>
        <dbReference type="EMBL" id="MBB5431681.1"/>
    </source>
</evidence>
<dbReference type="SMART" id="SM00387">
    <property type="entry name" value="HATPase_c"/>
    <property type="match status" value="1"/>
</dbReference>
<evidence type="ECO:0000256" key="11">
    <source>
        <dbReference type="SAM" id="MobiDB-lite"/>
    </source>
</evidence>
<dbReference type="InterPro" id="IPR003661">
    <property type="entry name" value="HisK_dim/P_dom"/>
</dbReference>
<keyword evidence="10 12" id="KW-0472">Membrane</keyword>
<dbReference type="Pfam" id="PF02518">
    <property type="entry name" value="HATPase_c"/>
    <property type="match status" value="1"/>
</dbReference>
<evidence type="ECO:0000256" key="8">
    <source>
        <dbReference type="ARBA" id="ARBA00022989"/>
    </source>
</evidence>
<reference evidence="15 16" key="1">
    <citation type="submission" date="2020-08" db="EMBL/GenBank/DDBJ databases">
        <title>Sequencing the genomes of 1000 actinobacteria strains.</title>
        <authorList>
            <person name="Klenk H.-P."/>
        </authorList>
    </citation>
    <scope>NUCLEOTIDE SEQUENCE [LARGE SCALE GENOMIC DNA]</scope>
    <source>
        <strain evidence="15 16">DSM 44551</strain>
    </source>
</reference>
<dbReference type="InterPro" id="IPR050428">
    <property type="entry name" value="TCS_sensor_his_kinase"/>
</dbReference>
<feature type="transmembrane region" description="Helical" evidence="12">
    <location>
        <begin position="158"/>
        <end position="180"/>
    </location>
</feature>
<dbReference type="PANTHER" id="PTHR45436">
    <property type="entry name" value="SENSOR HISTIDINE KINASE YKOH"/>
    <property type="match status" value="1"/>
</dbReference>
<keyword evidence="8 12" id="KW-1133">Transmembrane helix</keyword>
<evidence type="ECO:0000256" key="6">
    <source>
        <dbReference type="ARBA" id="ARBA00022692"/>
    </source>
</evidence>
<dbReference type="Pfam" id="PF00672">
    <property type="entry name" value="HAMP"/>
    <property type="match status" value="1"/>
</dbReference>
<comment type="subcellular location">
    <subcellularLocation>
        <location evidence="2">Cell membrane</location>
    </subcellularLocation>
</comment>
<organism evidence="15 16">
    <name type="scientific">Nocardiopsis composta</name>
    <dbReference type="NCBI Taxonomy" id="157465"/>
    <lineage>
        <taxon>Bacteria</taxon>
        <taxon>Bacillati</taxon>
        <taxon>Actinomycetota</taxon>
        <taxon>Actinomycetes</taxon>
        <taxon>Streptosporangiales</taxon>
        <taxon>Nocardiopsidaceae</taxon>
        <taxon>Nocardiopsis</taxon>
    </lineage>
</organism>
<evidence type="ECO:0000256" key="5">
    <source>
        <dbReference type="ARBA" id="ARBA00022679"/>
    </source>
</evidence>
<dbReference type="InterPro" id="IPR004358">
    <property type="entry name" value="Sig_transdc_His_kin-like_C"/>
</dbReference>
<dbReference type="Pfam" id="PF00512">
    <property type="entry name" value="HisKA"/>
    <property type="match status" value="1"/>
</dbReference>
<dbReference type="RefSeq" id="WP_184391356.1">
    <property type="nucleotide sequence ID" value="NZ_BAAAJD010000051.1"/>
</dbReference>
<evidence type="ECO:0000256" key="3">
    <source>
        <dbReference type="ARBA" id="ARBA00012438"/>
    </source>
</evidence>
<evidence type="ECO:0000256" key="10">
    <source>
        <dbReference type="ARBA" id="ARBA00023136"/>
    </source>
</evidence>
<name>A0A7W8VCR4_9ACTN</name>
<keyword evidence="6 12" id="KW-0812">Transmembrane</keyword>
<dbReference type="PROSITE" id="PS50885">
    <property type="entry name" value="HAMP"/>
    <property type="match status" value="1"/>
</dbReference>
<dbReference type="SMART" id="SM00388">
    <property type="entry name" value="HisKA"/>
    <property type="match status" value="1"/>
</dbReference>
<evidence type="ECO:0000313" key="16">
    <source>
        <dbReference type="Proteomes" id="UP000572635"/>
    </source>
</evidence>
<sequence length="477" mass="51783">MSGWRLARPRSIRARMTVRALGVVAPVVLICITIVSIVLRHEIERGQVDRAAQAARQVALHLAEAGYAEDIPPADGVLRIQVVTEAGEVVAASDAMQGRPPLTDKRPAENDFRIDDRVCPDYLTERCLVVAGFETDSRPYGPVIVYAAVVSAEVTTGFLLETGLIAVALVVLVVVGWLTWWGTGRILRPVESIRSDLERMSATDLSRRLTLPGTGDELADLARTANATLDRLQTAMERQRSFVSDASHELRNPIAGMRARLEVELTDPELDDSVARQALESVLGDVERLQRIVSDMLELARLDADVARAEERVDLAELAAAEAGHRTTPVRIDTDLGAGAVVRGNRLRLARLLVNLIANAERHARSRILIAVRAEDGGAGPEAVLEVHDDGAGIPEEERERVFERFARLEESRRKDPGGSGLGLAISRGVAEAHGGTLTAHRSRLLGGAMFVLRLPSGPPRDGPEPAQGRTEGKERR</sequence>
<dbReference type="InterPro" id="IPR036890">
    <property type="entry name" value="HATPase_C_sf"/>
</dbReference>
<dbReference type="Gene3D" id="6.10.340.10">
    <property type="match status" value="1"/>
</dbReference>
<comment type="caution">
    <text evidence="15">The sequence shown here is derived from an EMBL/GenBank/DDBJ whole genome shotgun (WGS) entry which is preliminary data.</text>
</comment>
<gene>
    <name evidence="15" type="ORF">HDA36_001765</name>
</gene>
<accession>A0A7W8VCR4</accession>
<dbReference type="SUPFAM" id="SSF47384">
    <property type="entry name" value="Homodimeric domain of signal transducing histidine kinase"/>
    <property type="match status" value="1"/>
</dbReference>
<dbReference type="Gene3D" id="3.30.565.10">
    <property type="entry name" value="Histidine kinase-like ATPase, C-terminal domain"/>
    <property type="match status" value="1"/>
</dbReference>
<evidence type="ECO:0000259" key="14">
    <source>
        <dbReference type="PROSITE" id="PS50885"/>
    </source>
</evidence>
<feature type="region of interest" description="Disordered" evidence="11">
    <location>
        <begin position="453"/>
        <end position="477"/>
    </location>
</feature>
<proteinExistence type="predicted"/>
<evidence type="ECO:0000256" key="12">
    <source>
        <dbReference type="SAM" id="Phobius"/>
    </source>
</evidence>
<dbReference type="InterPro" id="IPR003660">
    <property type="entry name" value="HAMP_dom"/>
</dbReference>
<dbReference type="CDD" id="cd00082">
    <property type="entry name" value="HisKA"/>
    <property type="match status" value="1"/>
</dbReference>
<evidence type="ECO:0000256" key="1">
    <source>
        <dbReference type="ARBA" id="ARBA00000085"/>
    </source>
</evidence>
<dbReference type="EC" id="2.7.13.3" evidence="3"/>
<keyword evidence="9" id="KW-0902">Two-component regulatory system</keyword>
<keyword evidence="7 15" id="KW-0418">Kinase</keyword>
<dbReference type="GO" id="GO:0000155">
    <property type="term" value="F:phosphorelay sensor kinase activity"/>
    <property type="evidence" value="ECO:0007669"/>
    <property type="project" value="InterPro"/>
</dbReference>
<feature type="domain" description="HAMP" evidence="14">
    <location>
        <begin position="184"/>
        <end position="237"/>
    </location>
</feature>